<protein>
    <submittedName>
        <fullName evidence="3">Histidine kinase</fullName>
    </submittedName>
</protein>
<proteinExistence type="predicted"/>
<gene>
    <name evidence="3" type="ORF">I7X39_14140</name>
</gene>
<reference evidence="3" key="1">
    <citation type="submission" date="2020-12" db="EMBL/GenBank/DDBJ databases">
        <title>The genome sequence of Inhella sp. 1Y17.</title>
        <authorList>
            <person name="Liu Y."/>
        </authorList>
    </citation>
    <scope>NUCLEOTIDE SEQUENCE</scope>
    <source>
        <strain evidence="3">1Y17</strain>
    </source>
</reference>
<name>A0A931NET3_9BURK</name>
<feature type="transmembrane region" description="Helical" evidence="1">
    <location>
        <begin position="45"/>
        <end position="68"/>
    </location>
</feature>
<dbReference type="RefSeq" id="WP_198111812.1">
    <property type="nucleotide sequence ID" value="NZ_JAEDAK010000009.1"/>
</dbReference>
<dbReference type="InterPro" id="IPR050640">
    <property type="entry name" value="Bact_2-comp_sensor_kinase"/>
</dbReference>
<dbReference type="InterPro" id="IPR036890">
    <property type="entry name" value="HATPase_C_sf"/>
</dbReference>
<comment type="caution">
    <text evidence="3">The sequence shown here is derived from an EMBL/GenBank/DDBJ whole genome shotgun (WGS) entry which is preliminary data.</text>
</comment>
<accession>A0A931NET3</accession>
<dbReference type="PANTHER" id="PTHR34220">
    <property type="entry name" value="SENSOR HISTIDINE KINASE YPDA"/>
    <property type="match status" value="1"/>
</dbReference>
<sequence>MLPASPRRWLPPYLAGLLAMGLLLSFAALQDYRRAGGRHAWEPFLWEFSSIVMVGLLALVLHQLVGWLRGRPWTQQLPALLFAALLFNLLHVAGMFGLRLAVYAGAGLDYQPDPLPELLLYEGAKDLVAFGFLLLASRGFWAAQAAAAQAQELERTRRELAEARLARLAEQVQPHFLFNSLNLISSLMYEDVERADRLLCELAGLLRASLAAQEQGEHTLEAELALVQPFLNLMQARFGAERLQVQIETDAEARASRLPALLLLAPVENAIKHDVARHAGLVRVRLQAQRRADQLCLQLDNDGVREAPPVDGGLGLRNLRERLQARYGAAAQVEFGPAEGLMRLRITIPQGV</sequence>
<dbReference type="EMBL" id="JAEDAK010000009">
    <property type="protein sequence ID" value="MBH9578042.1"/>
    <property type="molecule type" value="Genomic_DNA"/>
</dbReference>
<dbReference type="InterPro" id="IPR010559">
    <property type="entry name" value="Sig_transdc_His_kin_internal"/>
</dbReference>
<dbReference type="Proteomes" id="UP000613266">
    <property type="component" value="Unassembled WGS sequence"/>
</dbReference>
<feature type="transmembrane region" description="Helical" evidence="1">
    <location>
        <begin position="80"/>
        <end position="107"/>
    </location>
</feature>
<dbReference type="PANTHER" id="PTHR34220:SF9">
    <property type="entry name" value="SIGNAL TRANSDUCTION HISTIDINE KINASE INTERNAL REGION DOMAIN-CONTAINING PROTEIN"/>
    <property type="match status" value="1"/>
</dbReference>
<dbReference type="Pfam" id="PF06580">
    <property type="entry name" value="His_kinase"/>
    <property type="match status" value="1"/>
</dbReference>
<evidence type="ECO:0000256" key="1">
    <source>
        <dbReference type="SAM" id="Phobius"/>
    </source>
</evidence>
<keyword evidence="4" id="KW-1185">Reference proteome</keyword>
<feature type="domain" description="Signal transduction histidine kinase internal region" evidence="2">
    <location>
        <begin position="163"/>
        <end position="240"/>
    </location>
</feature>
<dbReference type="GO" id="GO:0016020">
    <property type="term" value="C:membrane"/>
    <property type="evidence" value="ECO:0007669"/>
    <property type="project" value="InterPro"/>
</dbReference>
<evidence type="ECO:0000313" key="3">
    <source>
        <dbReference type="EMBL" id="MBH9578042.1"/>
    </source>
</evidence>
<dbReference type="Gene3D" id="3.30.565.10">
    <property type="entry name" value="Histidine kinase-like ATPase, C-terminal domain"/>
    <property type="match status" value="1"/>
</dbReference>
<dbReference type="GO" id="GO:0000155">
    <property type="term" value="F:phosphorelay sensor kinase activity"/>
    <property type="evidence" value="ECO:0007669"/>
    <property type="project" value="InterPro"/>
</dbReference>
<keyword evidence="1" id="KW-0472">Membrane</keyword>
<keyword evidence="1" id="KW-1133">Transmembrane helix</keyword>
<evidence type="ECO:0000259" key="2">
    <source>
        <dbReference type="Pfam" id="PF06580"/>
    </source>
</evidence>
<dbReference type="AlphaFoldDB" id="A0A931NET3"/>
<keyword evidence="3" id="KW-0418">Kinase</keyword>
<evidence type="ECO:0000313" key="4">
    <source>
        <dbReference type="Proteomes" id="UP000613266"/>
    </source>
</evidence>
<keyword evidence="3" id="KW-0808">Transferase</keyword>
<organism evidence="3 4">
    <name type="scientific">Inhella proteolytica</name>
    <dbReference type="NCBI Taxonomy" id="2795029"/>
    <lineage>
        <taxon>Bacteria</taxon>
        <taxon>Pseudomonadati</taxon>
        <taxon>Pseudomonadota</taxon>
        <taxon>Betaproteobacteria</taxon>
        <taxon>Burkholderiales</taxon>
        <taxon>Sphaerotilaceae</taxon>
        <taxon>Inhella</taxon>
    </lineage>
</organism>
<keyword evidence="1" id="KW-0812">Transmembrane</keyword>